<dbReference type="OrthoDB" id="3249498at2759"/>
<reference evidence="1 2" key="1">
    <citation type="submission" date="2014-06" db="EMBL/GenBank/DDBJ databases">
        <title>Evolutionary Origins and Diversification of the Mycorrhizal Mutualists.</title>
        <authorList>
            <consortium name="DOE Joint Genome Institute"/>
            <consortium name="Mycorrhizal Genomics Consortium"/>
            <person name="Kohler A."/>
            <person name="Kuo A."/>
            <person name="Nagy L.G."/>
            <person name="Floudas D."/>
            <person name="Copeland A."/>
            <person name="Barry K.W."/>
            <person name="Cichocki N."/>
            <person name="Veneault-Fourrey C."/>
            <person name="LaButti K."/>
            <person name="Lindquist E.A."/>
            <person name="Lipzen A."/>
            <person name="Lundell T."/>
            <person name="Morin E."/>
            <person name="Murat C."/>
            <person name="Riley R."/>
            <person name="Ohm R."/>
            <person name="Sun H."/>
            <person name="Tunlid A."/>
            <person name="Henrissat B."/>
            <person name="Grigoriev I.V."/>
            <person name="Hibbett D.S."/>
            <person name="Martin F."/>
        </authorList>
    </citation>
    <scope>NUCLEOTIDE SEQUENCE [LARGE SCALE GENOMIC DNA]</scope>
    <source>
        <strain evidence="1 2">SS14</strain>
    </source>
</reference>
<protein>
    <recommendedName>
        <fullName evidence="3">RNase H type-1 domain-containing protein</fullName>
    </recommendedName>
</protein>
<gene>
    <name evidence="1" type="ORF">M422DRAFT_184860</name>
</gene>
<name>A0A0C9V474_SPHS4</name>
<organism evidence="1 2">
    <name type="scientific">Sphaerobolus stellatus (strain SS14)</name>
    <dbReference type="NCBI Taxonomy" id="990650"/>
    <lineage>
        <taxon>Eukaryota</taxon>
        <taxon>Fungi</taxon>
        <taxon>Dikarya</taxon>
        <taxon>Basidiomycota</taxon>
        <taxon>Agaricomycotina</taxon>
        <taxon>Agaricomycetes</taxon>
        <taxon>Phallomycetidae</taxon>
        <taxon>Geastrales</taxon>
        <taxon>Sphaerobolaceae</taxon>
        <taxon>Sphaerobolus</taxon>
    </lineage>
</organism>
<dbReference type="HOGENOM" id="CLU_125038_0_0_1"/>
<dbReference type="EMBL" id="KN837230">
    <property type="protein sequence ID" value="KIJ32236.1"/>
    <property type="molecule type" value="Genomic_DNA"/>
</dbReference>
<dbReference type="AlphaFoldDB" id="A0A0C9V474"/>
<evidence type="ECO:0000313" key="2">
    <source>
        <dbReference type="Proteomes" id="UP000054279"/>
    </source>
</evidence>
<evidence type="ECO:0008006" key="3">
    <source>
        <dbReference type="Google" id="ProtNLM"/>
    </source>
</evidence>
<accession>A0A0C9V474</accession>
<evidence type="ECO:0000313" key="1">
    <source>
        <dbReference type="EMBL" id="KIJ32236.1"/>
    </source>
</evidence>
<proteinExistence type="predicted"/>
<keyword evidence="2" id="KW-1185">Reference proteome</keyword>
<feature type="non-terminal residue" evidence="1">
    <location>
        <position position="1"/>
    </location>
</feature>
<dbReference type="Proteomes" id="UP000054279">
    <property type="component" value="Unassembled WGS sequence"/>
</dbReference>
<sequence length="138" mass="15173">LGFYVPARNLGFASGIPTNPLVSNILFYEALTVASAIAWATALPTPPRRLLVYTDSLDTVEMFHSLRAKEGYNDLLLFVVELLMDRRISLRVCHVAGSNNPVADSLSCGLFDLTRQLVPYIHIGVFEPPRNVLGDDGL</sequence>